<keyword evidence="11" id="KW-0732">Signal</keyword>
<evidence type="ECO:0000313" key="14">
    <source>
        <dbReference type="Proteomes" id="UP000215902"/>
    </source>
</evidence>
<dbReference type="InterPro" id="IPR002126">
    <property type="entry name" value="Cadherin-like_dom"/>
</dbReference>
<feature type="domain" description="Cadherin" evidence="12">
    <location>
        <begin position="25"/>
        <end position="151"/>
    </location>
</feature>
<keyword evidence="7" id="KW-0325">Glycoprotein</keyword>
<keyword evidence="4 8" id="KW-0106">Calcium</keyword>
<dbReference type="InterPro" id="IPR020894">
    <property type="entry name" value="Cadherin_CS"/>
</dbReference>
<evidence type="ECO:0000256" key="2">
    <source>
        <dbReference type="ARBA" id="ARBA00022692"/>
    </source>
</evidence>
<evidence type="ECO:0000259" key="12">
    <source>
        <dbReference type="PROSITE" id="PS50268"/>
    </source>
</evidence>
<organism evidence="13 14">
    <name type="scientific">Macrostomum lignano</name>
    <dbReference type="NCBI Taxonomy" id="282301"/>
    <lineage>
        <taxon>Eukaryota</taxon>
        <taxon>Metazoa</taxon>
        <taxon>Spiralia</taxon>
        <taxon>Lophotrochozoa</taxon>
        <taxon>Platyhelminthes</taxon>
        <taxon>Rhabditophora</taxon>
        <taxon>Macrostomorpha</taxon>
        <taxon>Macrostomida</taxon>
        <taxon>Macrostomidae</taxon>
        <taxon>Macrostomum</taxon>
    </lineage>
</organism>
<comment type="caution">
    <text evidence="13">The sequence shown here is derived from an EMBL/GenBank/DDBJ whole genome shotgun (WGS) entry which is preliminary data.</text>
</comment>
<accession>A0A267GA85</accession>
<feature type="region of interest" description="Disordered" evidence="9">
    <location>
        <begin position="1036"/>
        <end position="1091"/>
    </location>
</feature>
<dbReference type="FunFam" id="2.60.40.60:FF:000020">
    <property type="entry name" value="Dachsous cadherin-related 1b"/>
    <property type="match status" value="2"/>
</dbReference>
<keyword evidence="2 10" id="KW-0812">Transmembrane</keyword>
<dbReference type="PANTHER" id="PTHR24028:SF146">
    <property type="entry name" value="CADHERIN 96CB, ISOFORM D-RELATED"/>
    <property type="match status" value="1"/>
</dbReference>
<protein>
    <recommendedName>
        <fullName evidence="12">Cadherin domain-containing protein</fullName>
    </recommendedName>
</protein>
<dbReference type="EMBL" id="NIVC01000481">
    <property type="protein sequence ID" value="PAA82284.1"/>
    <property type="molecule type" value="Genomic_DNA"/>
</dbReference>
<sequence>MSHRPLDWWLVPLSLLLALQPVWSMQRQVSFSTVEEQPPGTLVGSLLDSLDSASENATFGIIPNKGDGVSTSGDAYFSVDSNGQVRVRQRIDRDQLEQCNRRLQLPNPHLLEQCVLNFQVFRFSSSAQMMFDATVDVRISILDINDNAPSWSRHSLEARLSEDFPVRQTFRVEAAKDRDYGPNGTLSYELKDASGTFSIATYHPDSSIEWIAISVDKPLDREIIEKYNLTLVAKDSAPSPRSASIKLFVLVEDVNDHAPVFNQSHYSLSVNESAPYPRPILQLKADDPDKGRNGEVEYIFAEATPAAVLKHFRLDPMRGSLTLKQTLDYEKADSRLFHFAIVARDRAQSPRSSTAQVTIAVLDVNDCPPQLTVYKMSPPTGMRETSKLTLQENSPANSLLGIAVLTDGDSDAAGDASCEVQAAQSDRFRLNLFREVPNQKTYQIVSRQVFDREQRDSYRLSIECRDRGNPPLSSTVQLDIDIEDVNDESPSFAQSRYEFRVRENLPPMSRVGGIDAADRDAGRNGRVSYAIDQASPDADLFRLGSTSRGDIFTSTSLDREQKSELRFSLIATDHGSPSRNATTQVVVRVIDENDVAPKFSAEQFTYELFEGEPIGTLVGNLTAFDDDEGLNANISYSIQSPLAQAVPFSIVSLDSGGRTAQIRTSAKVDREAPVLLANRADEKAYMFTVRAMDRGHPPLTGTCRVKVIILDRNDNSPDWIVPSAQLSAVNVSRHEQTDRAFIELKAVDSDDGDFGRVRYSILAGDPHGLFSIDSIGGGLKLRRKPTSVGRYRLTLSASDCPGCNESRSSTARLTVNVIDAPARPPRLDNRGIAGGSGGGGGDNRGGRRTGVDDVSDVGIDEQHLIIGLIVCTAAVAILAVCAILLARCLLARIAHSGAAKRAMEKQQRETDMAHQEALLFGDRLPAGFPDGAAATAGGTPRVRPAIGCGSPGEDSGKGGSSIDGGCGYQVSTLANFDKIYIQQQQQQHLQSRSRNRQQNQNQQQQYTTLLPASSHLHPNQQQQRTLPQYYEIVQGSNSSTGQTSADDVPARAYTIQQPQQPHHQQQQQTTQQSSTLSRTAPRPIFQASSFV</sequence>
<evidence type="ECO:0000313" key="13">
    <source>
        <dbReference type="EMBL" id="PAA82284.1"/>
    </source>
</evidence>
<dbReference type="InterPro" id="IPR050174">
    <property type="entry name" value="Protocadherin/Cadherin-CA"/>
</dbReference>
<dbReference type="PROSITE" id="PS50268">
    <property type="entry name" value="CADHERIN_2"/>
    <property type="match status" value="7"/>
</dbReference>
<feature type="region of interest" description="Disordered" evidence="9">
    <location>
        <begin position="985"/>
        <end position="1004"/>
    </location>
</feature>
<evidence type="ECO:0000256" key="3">
    <source>
        <dbReference type="ARBA" id="ARBA00022737"/>
    </source>
</evidence>
<evidence type="ECO:0000256" key="4">
    <source>
        <dbReference type="ARBA" id="ARBA00022837"/>
    </source>
</evidence>
<feature type="compositionally biased region" description="Gly residues" evidence="9">
    <location>
        <begin position="832"/>
        <end position="843"/>
    </location>
</feature>
<evidence type="ECO:0000256" key="7">
    <source>
        <dbReference type="ARBA" id="ARBA00023180"/>
    </source>
</evidence>
<feature type="domain" description="Cadherin" evidence="12">
    <location>
        <begin position="152"/>
        <end position="261"/>
    </location>
</feature>
<evidence type="ECO:0000256" key="11">
    <source>
        <dbReference type="SAM" id="SignalP"/>
    </source>
</evidence>
<evidence type="ECO:0000256" key="5">
    <source>
        <dbReference type="ARBA" id="ARBA00022989"/>
    </source>
</evidence>
<keyword evidence="14" id="KW-1185">Reference proteome</keyword>
<feature type="domain" description="Cadherin" evidence="12">
    <location>
        <begin position="382"/>
        <end position="492"/>
    </location>
</feature>
<feature type="chain" id="PRO_5012492707" description="Cadherin domain-containing protein" evidence="11">
    <location>
        <begin position="25"/>
        <end position="1091"/>
    </location>
</feature>
<feature type="compositionally biased region" description="Low complexity" evidence="9">
    <location>
        <begin position="1056"/>
        <end position="1072"/>
    </location>
</feature>
<dbReference type="FunFam" id="2.60.40.60:FF:000092">
    <property type="entry name" value="Protocadherin 8"/>
    <property type="match status" value="1"/>
</dbReference>
<reference evidence="13 14" key="1">
    <citation type="submission" date="2017-06" db="EMBL/GenBank/DDBJ databases">
        <title>A platform for efficient transgenesis in Macrostomum lignano, a flatworm model organism for stem cell research.</title>
        <authorList>
            <person name="Berezikov E."/>
        </authorList>
    </citation>
    <scope>NUCLEOTIDE SEQUENCE [LARGE SCALE GENOMIC DNA]</scope>
    <source>
        <strain evidence="13">DV1</strain>
        <tissue evidence="13">Whole organism</tissue>
    </source>
</reference>
<dbReference type="OrthoDB" id="6272940at2759"/>
<keyword evidence="5 10" id="KW-1133">Transmembrane helix</keyword>
<evidence type="ECO:0000256" key="9">
    <source>
        <dbReference type="SAM" id="MobiDB-lite"/>
    </source>
</evidence>
<dbReference type="CDD" id="cd11304">
    <property type="entry name" value="Cadherin_repeat"/>
    <property type="match status" value="7"/>
</dbReference>
<dbReference type="InterPro" id="IPR015919">
    <property type="entry name" value="Cadherin-like_sf"/>
</dbReference>
<keyword evidence="6 10" id="KW-0472">Membrane</keyword>
<dbReference type="Gene3D" id="2.60.40.60">
    <property type="entry name" value="Cadherins"/>
    <property type="match status" value="7"/>
</dbReference>
<feature type="region of interest" description="Disordered" evidence="9">
    <location>
        <begin position="930"/>
        <end position="960"/>
    </location>
</feature>
<evidence type="ECO:0000256" key="8">
    <source>
        <dbReference type="PROSITE-ProRule" id="PRU00043"/>
    </source>
</evidence>
<feature type="region of interest" description="Disordered" evidence="9">
    <location>
        <begin position="826"/>
        <end position="849"/>
    </location>
</feature>
<feature type="compositionally biased region" description="Low complexity" evidence="9">
    <location>
        <begin position="930"/>
        <end position="940"/>
    </location>
</feature>
<dbReference type="GO" id="GO:0005886">
    <property type="term" value="C:plasma membrane"/>
    <property type="evidence" value="ECO:0007669"/>
    <property type="project" value="InterPro"/>
</dbReference>
<feature type="signal peptide" evidence="11">
    <location>
        <begin position="1"/>
        <end position="24"/>
    </location>
</feature>
<feature type="domain" description="Cadherin" evidence="12">
    <location>
        <begin position="723"/>
        <end position="827"/>
    </location>
</feature>
<dbReference type="GO" id="GO:0007156">
    <property type="term" value="P:homophilic cell adhesion via plasma membrane adhesion molecules"/>
    <property type="evidence" value="ECO:0007669"/>
    <property type="project" value="InterPro"/>
</dbReference>
<dbReference type="AlphaFoldDB" id="A0A267GA85"/>
<dbReference type="STRING" id="282301.A0A267GA85"/>
<comment type="subcellular location">
    <subcellularLocation>
        <location evidence="1">Membrane</location>
        <topology evidence="1">Single-pass membrane protein</topology>
    </subcellularLocation>
</comment>
<dbReference type="SMART" id="SM00112">
    <property type="entry name" value="CA"/>
    <property type="match status" value="7"/>
</dbReference>
<name>A0A267GA85_9PLAT</name>
<feature type="domain" description="Cadherin" evidence="12">
    <location>
        <begin position="600"/>
        <end position="719"/>
    </location>
</feature>
<keyword evidence="3" id="KW-0677">Repeat</keyword>
<dbReference type="PROSITE" id="PS00232">
    <property type="entry name" value="CADHERIN_1"/>
    <property type="match status" value="3"/>
</dbReference>
<dbReference type="PRINTS" id="PR00205">
    <property type="entry name" value="CADHERIN"/>
</dbReference>
<dbReference type="Pfam" id="PF00028">
    <property type="entry name" value="Cadherin"/>
    <property type="match status" value="6"/>
</dbReference>
<dbReference type="PANTHER" id="PTHR24028">
    <property type="entry name" value="CADHERIN-87A"/>
    <property type="match status" value="1"/>
</dbReference>
<dbReference type="Proteomes" id="UP000215902">
    <property type="component" value="Unassembled WGS sequence"/>
</dbReference>
<dbReference type="GO" id="GO:0005509">
    <property type="term" value="F:calcium ion binding"/>
    <property type="evidence" value="ECO:0007669"/>
    <property type="project" value="UniProtKB-UniRule"/>
</dbReference>
<gene>
    <name evidence="13" type="ORF">BOX15_Mlig009452g2</name>
</gene>
<evidence type="ECO:0000256" key="6">
    <source>
        <dbReference type="ARBA" id="ARBA00023136"/>
    </source>
</evidence>
<evidence type="ECO:0000256" key="1">
    <source>
        <dbReference type="ARBA" id="ARBA00004167"/>
    </source>
</evidence>
<proteinExistence type="predicted"/>
<feature type="transmembrane region" description="Helical" evidence="10">
    <location>
        <begin position="864"/>
        <end position="886"/>
    </location>
</feature>
<dbReference type="SUPFAM" id="SSF49313">
    <property type="entry name" value="Cadherin-like"/>
    <property type="match status" value="6"/>
</dbReference>
<evidence type="ECO:0000256" key="10">
    <source>
        <dbReference type="SAM" id="Phobius"/>
    </source>
</evidence>
<feature type="domain" description="Cadherin" evidence="12">
    <location>
        <begin position="262"/>
        <end position="371"/>
    </location>
</feature>
<feature type="compositionally biased region" description="Polar residues" evidence="9">
    <location>
        <begin position="1036"/>
        <end position="1045"/>
    </location>
</feature>
<feature type="domain" description="Cadherin" evidence="12">
    <location>
        <begin position="493"/>
        <end position="599"/>
    </location>
</feature>